<dbReference type="EMBL" id="AZEG01000001">
    <property type="protein sequence ID" value="KRL39010.1"/>
    <property type="molecule type" value="Genomic_DNA"/>
</dbReference>
<dbReference type="PATRIC" id="fig|1423812.3.peg.50"/>
<keyword evidence="1" id="KW-1133">Transmembrane helix</keyword>
<gene>
    <name evidence="2" type="ORF">FD20_GL000048</name>
</gene>
<organism evidence="2 3">
    <name type="scientific">Liquorilactobacillus uvarum DSM 19971</name>
    <dbReference type="NCBI Taxonomy" id="1423812"/>
    <lineage>
        <taxon>Bacteria</taxon>
        <taxon>Bacillati</taxon>
        <taxon>Bacillota</taxon>
        <taxon>Bacilli</taxon>
        <taxon>Lactobacillales</taxon>
        <taxon>Lactobacillaceae</taxon>
        <taxon>Liquorilactobacillus</taxon>
    </lineage>
</organism>
<keyword evidence="1" id="KW-0812">Transmembrane</keyword>
<evidence type="ECO:0000313" key="2">
    <source>
        <dbReference type="EMBL" id="KRL39010.1"/>
    </source>
</evidence>
<keyword evidence="1" id="KW-0472">Membrane</keyword>
<proteinExistence type="predicted"/>
<name>A0A0R1QA31_9LACO</name>
<sequence>MKILKKLWNANKNKVNFWISLVTFVLILSLTYAKFKFALSFTTADLTLITSALGSFIIFIGNVLNNKILVEAGQSIDSTEFGEKISETTKAVFSVQADLSKLKKELDQKGFQNIGEDKKQK</sequence>
<dbReference type="AlphaFoldDB" id="A0A0R1QA31"/>
<reference evidence="2 3" key="1">
    <citation type="journal article" date="2015" name="Genome Announc.">
        <title>Expanding the biotechnology potential of lactobacilli through comparative genomics of 213 strains and associated genera.</title>
        <authorList>
            <person name="Sun Z."/>
            <person name="Harris H.M."/>
            <person name="McCann A."/>
            <person name="Guo C."/>
            <person name="Argimon S."/>
            <person name="Zhang W."/>
            <person name="Yang X."/>
            <person name="Jeffery I.B."/>
            <person name="Cooney J.C."/>
            <person name="Kagawa T.F."/>
            <person name="Liu W."/>
            <person name="Song Y."/>
            <person name="Salvetti E."/>
            <person name="Wrobel A."/>
            <person name="Rasinkangas P."/>
            <person name="Parkhill J."/>
            <person name="Rea M.C."/>
            <person name="O'Sullivan O."/>
            <person name="Ritari J."/>
            <person name="Douillard F.P."/>
            <person name="Paul Ross R."/>
            <person name="Yang R."/>
            <person name="Briner A.E."/>
            <person name="Felis G.E."/>
            <person name="de Vos W.M."/>
            <person name="Barrangou R."/>
            <person name="Klaenhammer T.R."/>
            <person name="Caufield P.W."/>
            <person name="Cui Y."/>
            <person name="Zhang H."/>
            <person name="O'Toole P.W."/>
        </authorList>
    </citation>
    <scope>NUCLEOTIDE SEQUENCE [LARGE SCALE GENOMIC DNA]</scope>
    <source>
        <strain evidence="2 3">DSM 19971</strain>
    </source>
</reference>
<dbReference type="Proteomes" id="UP000051155">
    <property type="component" value="Unassembled WGS sequence"/>
</dbReference>
<evidence type="ECO:0000256" key="1">
    <source>
        <dbReference type="SAM" id="Phobius"/>
    </source>
</evidence>
<keyword evidence="3" id="KW-1185">Reference proteome</keyword>
<protein>
    <recommendedName>
        <fullName evidence="4">Holin</fullName>
    </recommendedName>
</protein>
<comment type="caution">
    <text evidence="2">The sequence shown here is derived from an EMBL/GenBank/DDBJ whole genome shotgun (WGS) entry which is preliminary data.</text>
</comment>
<accession>A0A0R1QA31</accession>
<evidence type="ECO:0008006" key="4">
    <source>
        <dbReference type="Google" id="ProtNLM"/>
    </source>
</evidence>
<evidence type="ECO:0000313" key="3">
    <source>
        <dbReference type="Proteomes" id="UP000051155"/>
    </source>
</evidence>
<dbReference type="STRING" id="1423812.FD20_GL000048"/>
<feature type="transmembrane region" description="Helical" evidence="1">
    <location>
        <begin position="43"/>
        <end position="64"/>
    </location>
</feature>